<evidence type="ECO:0000259" key="7">
    <source>
        <dbReference type="Pfam" id="PF14322"/>
    </source>
</evidence>
<dbReference type="EMBL" id="JADYTN010000006">
    <property type="protein sequence ID" value="MCF2563235.1"/>
    <property type="molecule type" value="Genomic_DNA"/>
</dbReference>
<dbReference type="Pfam" id="PF14322">
    <property type="entry name" value="SusD-like_3"/>
    <property type="match status" value="1"/>
</dbReference>
<evidence type="ECO:0000259" key="6">
    <source>
        <dbReference type="Pfam" id="PF07980"/>
    </source>
</evidence>
<dbReference type="Pfam" id="PF07980">
    <property type="entry name" value="SusD_RagB"/>
    <property type="match status" value="1"/>
</dbReference>
<evidence type="ECO:0000256" key="1">
    <source>
        <dbReference type="ARBA" id="ARBA00004442"/>
    </source>
</evidence>
<dbReference type="PROSITE" id="PS51257">
    <property type="entry name" value="PROKAR_LIPOPROTEIN"/>
    <property type="match status" value="1"/>
</dbReference>
<evidence type="ECO:0000313" key="9">
    <source>
        <dbReference type="Proteomes" id="UP001200470"/>
    </source>
</evidence>
<comment type="caution">
    <text evidence="8">The sequence shown here is derived from an EMBL/GenBank/DDBJ whole genome shotgun (WGS) entry which is preliminary data.</text>
</comment>
<comment type="similarity">
    <text evidence="2">Belongs to the SusD family.</text>
</comment>
<dbReference type="InterPro" id="IPR033985">
    <property type="entry name" value="SusD-like_N"/>
</dbReference>
<dbReference type="RefSeq" id="WP_301637668.1">
    <property type="nucleotide sequence ID" value="NZ_JADYTN010000006.1"/>
</dbReference>
<dbReference type="InterPro" id="IPR011990">
    <property type="entry name" value="TPR-like_helical_dom_sf"/>
</dbReference>
<feature type="domain" description="SusD-like N-terminal" evidence="7">
    <location>
        <begin position="67"/>
        <end position="225"/>
    </location>
</feature>
<protein>
    <submittedName>
        <fullName evidence="8">RagB/SusD family nutrient uptake outer membrane protein</fullName>
    </submittedName>
</protein>
<feature type="domain" description="RagB/SusD" evidence="6">
    <location>
        <begin position="274"/>
        <end position="629"/>
    </location>
</feature>
<sequence length="636" mass="71985">MKNIIKYFALAGLGCVAFSSCDNDKFLDVPKYDILDIESQFESDDNARLGLNGIYAYNNVSKQDDSWGFKPNLFTGSHPTMDTQCTGWDVKFLDQTWDANVGELGQGWSHAYAAIARANLYLAGLENAEKVTPEAKKLCEGEARALRGYFYTWLATTFGRVPMLATGEDFNNTPVKAAAETYEEMWDFIIEDFSKAAELLDWTPYNNQYGRCTKGMAKAYLADAYMWKAFRCPDQAADCYAKAKQELKDIIDSNTYELSSNFATNWDPAGFWNKECIWAMCSDEGNEWSSWGSDRTITFCNPNMFKWFCACPENGGWGAEYLSWEWYACYEPGDTRRDASCATGAIPEADLAEYGIQKSNNVWGYNPYLKDSLGVKDASGHVVAPFINAEGVQSGTKTRQFHFTNGEFAPAIWTTKIWRSAYADGNSWGTQMWAPVIIYGKRYANVLLDYAECCFRTEGENSPAGWAAIDKIRDRAWGNETIGKDYSAYYGHYNNVYAGNGKNFTMTSYPVGVLTKRVDVPDAKAYYTGLQAKPNRVGYKHTSPVWKVAVNEERRKEFNSEWSLCPDMIKSGYIEDHVNYNYPKDDGGKDYANYPWTKRTFDFDINKMDMPIPATELMKNPALKQNPAYAGKENKE</sequence>
<keyword evidence="3" id="KW-0732">Signal</keyword>
<organism evidence="8 9">
    <name type="scientific">Xylanibacter brevis</name>
    <dbReference type="NCBI Taxonomy" id="83231"/>
    <lineage>
        <taxon>Bacteria</taxon>
        <taxon>Pseudomonadati</taxon>
        <taxon>Bacteroidota</taxon>
        <taxon>Bacteroidia</taxon>
        <taxon>Bacteroidales</taxon>
        <taxon>Prevotellaceae</taxon>
        <taxon>Xylanibacter</taxon>
    </lineage>
</organism>
<evidence type="ECO:0000256" key="4">
    <source>
        <dbReference type="ARBA" id="ARBA00023136"/>
    </source>
</evidence>
<proteinExistence type="inferred from homology"/>
<evidence type="ECO:0000256" key="2">
    <source>
        <dbReference type="ARBA" id="ARBA00006275"/>
    </source>
</evidence>
<gene>
    <name evidence="8" type="ORF">I6E12_03800</name>
</gene>
<evidence type="ECO:0000313" key="8">
    <source>
        <dbReference type="EMBL" id="MCF2563235.1"/>
    </source>
</evidence>
<keyword evidence="4" id="KW-0472">Membrane</keyword>
<keyword evidence="5" id="KW-0998">Cell outer membrane</keyword>
<evidence type="ECO:0000256" key="5">
    <source>
        <dbReference type="ARBA" id="ARBA00023237"/>
    </source>
</evidence>
<dbReference type="Gene3D" id="1.25.40.390">
    <property type="match status" value="1"/>
</dbReference>
<dbReference type="SUPFAM" id="SSF48452">
    <property type="entry name" value="TPR-like"/>
    <property type="match status" value="1"/>
</dbReference>
<evidence type="ECO:0000256" key="3">
    <source>
        <dbReference type="ARBA" id="ARBA00022729"/>
    </source>
</evidence>
<reference evidence="8 9" key="1">
    <citation type="submission" date="2020-12" db="EMBL/GenBank/DDBJ databases">
        <title>Whole genome sequences of gut porcine anaerobes.</title>
        <authorList>
            <person name="Kubasova T."/>
            <person name="Jahodarova E."/>
            <person name="Rychlik I."/>
        </authorList>
    </citation>
    <scope>NUCLEOTIDE SEQUENCE [LARGE SCALE GENOMIC DNA]</scope>
    <source>
        <strain evidence="8 9">An925</strain>
    </source>
</reference>
<name>A0ABS9CDP1_9BACT</name>
<comment type="subcellular location">
    <subcellularLocation>
        <location evidence="1">Cell outer membrane</location>
    </subcellularLocation>
</comment>
<dbReference type="Proteomes" id="UP001200470">
    <property type="component" value="Unassembled WGS sequence"/>
</dbReference>
<accession>A0ABS9CDP1</accession>
<dbReference type="InterPro" id="IPR012944">
    <property type="entry name" value="SusD_RagB_dom"/>
</dbReference>
<keyword evidence="9" id="KW-1185">Reference proteome</keyword>